<dbReference type="InterPro" id="IPR016186">
    <property type="entry name" value="C-type_lectin-like/link_sf"/>
</dbReference>
<evidence type="ECO:0000259" key="1">
    <source>
        <dbReference type="PROSITE" id="PS50041"/>
    </source>
</evidence>
<evidence type="ECO:0000313" key="2">
    <source>
        <dbReference type="EMBL" id="GFR67583.1"/>
    </source>
</evidence>
<dbReference type="InterPro" id="IPR001304">
    <property type="entry name" value="C-type_lectin-like"/>
</dbReference>
<dbReference type="InterPro" id="IPR016187">
    <property type="entry name" value="CTDL_fold"/>
</dbReference>
<evidence type="ECO:0000313" key="3">
    <source>
        <dbReference type="Proteomes" id="UP000762676"/>
    </source>
</evidence>
<organism evidence="2 3">
    <name type="scientific">Elysia marginata</name>
    <dbReference type="NCBI Taxonomy" id="1093978"/>
    <lineage>
        <taxon>Eukaryota</taxon>
        <taxon>Metazoa</taxon>
        <taxon>Spiralia</taxon>
        <taxon>Lophotrochozoa</taxon>
        <taxon>Mollusca</taxon>
        <taxon>Gastropoda</taxon>
        <taxon>Heterobranchia</taxon>
        <taxon>Euthyneura</taxon>
        <taxon>Panpulmonata</taxon>
        <taxon>Sacoglossa</taxon>
        <taxon>Placobranchoidea</taxon>
        <taxon>Plakobranchidae</taxon>
        <taxon>Elysia</taxon>
    </lineage>
</organism>
<accession>A0AAV4F2J3</accession>
<sequence>MFGRLVNVLDTTEKINVEAFLNGFDDNERYWVDGNPVKDGYKQAYDEVVARSLIESMETKHYKSVCVLDAEITDGCASGWTKDGDSCYLLTGQSVSSYSLAAALCNSEGTSLLTVDSQDESESIKNFLTGTMWLDVRYNGVLDGMVKSSGETADHSFWSDSDFLQSLSSGLCVVSDVDTGVWHHTPCSDQTDNPHAVVCEAPLTFFQKSAAC</sequence>
<dbReference type="EMBL" id="BMAT01007605">
    <property type="protein sequence ID" value="GFR67583.1"/>
    <property type="molecule type" value="Genomic_DNA"/>
</dbReference>
<keyword evidence="3" id="KW-1185">Reference proteome</keyword>
<name>A0AAV4F2J3_9GAST</name>
<reference evidence="2 3" key="1">
    <citation type="journal article" date="2021" name="Elife">
        <title>Chloroplast acquisition without the gene transfer in kleptoplastic sea slugs, Plakobranchus ocellatus.</title>
        <authorList>
            <person name="Maeda T."/>
            <person name="Takahashi S."/>
            <person name="Yoshida T."/>
            <person name="Shimamura S."/>
            <person name="Takaki Y."/>
            <person name="Nagai Y."/>
            <person name="Toyoda A."/>
            <person name="Suzuki Y."/>
            <person name="Arimoto A."/>
            <person name="Ishii H."/>
            <person name="Satoh N."/>
            <person name="Nishiyama T."/>
            <person name="Hasebe M."/>
            <person name="Maruyama T."/>
            <person name="Minagawa J."/>
            <person name="Obokata J."/>
            <person name="Shigenobu S."/>
        </authorList>
    </citation>
    <scope>NUCLEOTIDE SEQUENCE [LARGE SCALE GENOMIC DNA]</scope>
</reference>
<dbReference type="Gene3D" id="3.10.100.10">
    <property type="entry name" value="Mannose-Binding Protein A, subunit A"/>
    <property type="match status" value="1"/>
</dbReference>
<protein>
    <recommendedName>
        <fullName evidence="1">C-type lectin domain-containing protein</fullName>
    </recommendedName>
</protein>
<proteinExistence type="predicted"/>
<gene>
    <name evidence="2" type="ORF">ElyMa_003710200</name>
</gene>
<dbReference type="SMART" id="SM00034">
    <property type="entry name" value="CLECT"/>
    <property type="match status" value="1"/>
</dbReference>
<comment type="caution">
    <text evidence="2">The sequence shown here is derived from an EMBL/GenBank/DDBJ whole genome shotgun (WGS) entry which is preliminary data.</text>
</comment>
<dbReference type="PROSITE" id="PS50041">
    <property type="entry name" value="C_TYPE_LECTIN_2"/>
    <property type="match status" value="1"/>
</dbReference>
<feature type="domain" description="C-type lectin" evidence="1">
    <location>
        <begin position="83"/>
        <end position="190"/>
    </location>
</feature>
<dbReference type="AlphaFoldDB" id="A0AAV4F2J3"/>
<dbReference type="SUPFAM" id="SSF56436">
    <property type="entry name" value="C-type lectin-like"/>
    <property type="match status" value="1"/>
</dbReference>
<dbReference type="Proteomes" id="UP000762676">
    <property type="component" value="Unassembled WGS sequence"/>
</dbReference>
<dbReference type="Pfam" id="PF00059">
    <property type="entry name" value="Lectin_C"/>
    <property type="match status" value="1"/>
</dbReference>